<feature type="non-terminal residue" evidence="2">
    <location>
        <position position="1"/>
    </location>
</feature>
<evidence type="ECO:0000313" key="2">
    <source>
        <dbReference type="EMBL" id="SVB62187.1"/>
    </source>
</evidence>
<accession>A0A382FJ71</accession>
<sequence>VSGFARGEFFKYDVTNRVLELSAQNGVTLTYQDSQIEAARVRYKEVDGNRLGQVWATGPGQFQTTVPGKPPQKLISTWQGNLTVEPHGDKQIMSLTGKARVQYGNSGSLDGEEIRLWLLEHQRDVDPRPDSPQDADYSPLYLLAQGNVDVHSPQLSGKTKKLEAWFEAAVTAATNPSSGGLGSTLTNAGGGSSASKRYQFQGDQVQLLFGMPPSGPPHLKDANISGTVRLAEATTAARAPLVLTGQQVLLQRANADNSVVSITGAPAQVAATDFSITAAAIQLDKRTNELLIDGAGTMSLPVDRDLNGNKLSAPQPVDISWQGSMNFDGLTVHFDRDVIAKTRHQQLRTSRLAVRLNQKISFLQRVDRQDIAVAGMDCTGGVTIDSTTIEGERQTAVDRLQIDNLSVDQTTGRIQADGAGWLSSIRESTTDEIGANLEPVDRNQQLVYMRTEFQHGISGNLNEREVVFNEQVRCIYGPVDQWTDELNFNRPEGPQGREILLTCRRLSLRQMGEIRGRRNIELEAV</sequence>
<proteinExistence type="predicted"/>
<protein>
    <recommendedName>
        <fullName evidence="3">Organic solvent tolerance-like N-terminal domain-containing protein</fullName>
    </recommendedName>
</protein>
<gene>
    <name evidence="2" type="ORF">METZ01_LOCUS215041</name>
</gene>
<dbReference type="AlphaFoldDB" id="A0A382FJ71"/>
<evidence type="ECO:0008006" key="3">
    <source>
        <dbReference type="Google" id="ProtNLM"/>
    </source>
</evidence>
<evidence type="ECO:0000256" key="1">
    <source>
        <dbReference type="SAM" id="MobiDB-lite"/>
    </source>
</evidence>
<dbReference type="EMBL" id="UINC01049883">
    <property type="protein sequence ID" value="SVB62187.1"/>
    <property type="molecule type" value="Genomic_DNA"/>
</dbReference>
<feature type="region of interest" description="Disordered" evidence="1">
    <location>
        <begin position="176"/>
        <end position="196"/>
    </location>
</feature>
<name>A0A382FJ71_9ZZZZ</name>
<feature type="non-terminal residue" evidence="2">
    <location>
        <position position="525"/>
    </location>
</feature>
<organism evidence="2">
    <name type="scientific">marine metagenome</name>
    <dbReference type="NCBI Taxonomy" id="408172"/>
    <lineage>
        <taxon>unclassified sequences</taxon>
        <taxon>metagenomes</taxon>
        <taxon>ecological metagenomes</taxon>
    </lineage>
</organism>
<reference evidence="2" key="1">
    <citation type="submission" date="2018-05" db="EMBL/GenBank/DDBJ databases">
        <authorList>
            <person name="Lanie J.A."/>
            <person name="Ng W.-L."/>
            <person name="Kazmierczak K.M."/>
            <person name="Andrzejewski T.M."/>
            <person name="Davidsen T.M."/>
            <person name="Wayne K.J."/>
            <person name="Tettelin H."/>
            <person name="Glass J.I."/>
            <person name="Rusch D."/>
            <person name="Podicherti R."/>
            <person name="Tsui H.-C.T."/>
            <person name="Winkler M.E."/>
        </authorList>
    </citation>
    <scope>NUCLEOTIDE SEQUENCE</scope>
</reference>